<keyword evidence="13" id="KW-0547">Nucleotide-binding</keyword>
<keyword evidence="16" id="KW-0057">Aromatic amino acid biosynthesis</keyword>
<dbReference type="PANTHER" id="PTHR43622">
    <property type="entry name" value="3-DEHYDROQUINATE SYNTHASE"/>
    <property type="match status" value="1"/>
</dbReference>
<dbReference type="InterPro" id="IPR050071">
    <property type="entry name" value="Dehydroquinate_synthase"/>
</dbReference>
<keyword evidence="10" id="KW-0963">Cytoplasm</keyword>
<keyword evidence="15" id="KW-0520">NAD</keyword>
<comment type="subcellular location">
    <subcellularLocation>
        <location evidence="5">Cytoplasm</location>
    </subcellularLocation>
</comment>
<dbReference type="GO" id="GO:0009423">
    <property type="term" value="P:chorismate biosynthetic process"/>
    <property type="evidence" value="ECO:0007669"/>
    <property type="project" value="UniProtKB-UniRule"/>
</dbReference>
<dbReference type="PIRSF" id="PIRSF001455">
    <property type="entry name" value="DHQ_synth"/>
    <property type="match status" value="1"/>
</dbReference>
<evidence type="ECO:0000259" key="20">
    <source>
        <dbReference type="Pfam" id="PF01761"/>
    </source>
</evidence>
<keyword evidence="14" id="KW-0862">Zinc</keyword>
<evidence type="ECO:0000256" key="7">
    <source>
        <dbReference type="ARBA" id="ARBA00005412"/>
    </source>
</evidence>
<dbReference type="EMBL" id="DVMN01000042">
    <property type="protein sequence ID" value="HIU21071.1"/>
    <property type="molecule type" value="Genomic_DNA"/>
</dbReference>
<evidence type="ECO:0000256" key="8">
    <source>
        <dbReference type="ARBA" id="ARBA00013031"/>
    </source>
</evidence>
<dbReference type="Pfam" id="PF01761">
    <property type="entry name" value="DHQ_synthase"/>
    <property type="match status" value="1"/>
</dbReference>
<evidence type="ECO:0000256" key="9">
    <source>
        <dbReference type="ARBA" id="ARBA00017684"/>
    </source>
</evidence>
<keyword evidence="18" id="KW-0170">Cobalt</keyword>
<evidence type="ECO:0000256" key="11">
    <source>
        <dbReference type="ARBA" id="ARBA00022605"/>
    </source>
</evidence>
<dbReference type="GO" id="GO:0046872">
    <property type="term" value="F:metal ion binding"/>
    <property type="evidence" value="ECO:0007669"/>
    <property type="project" value="UniProtKB-KW"/>
</dbReference>
<dbReference type="InterPro" id="IPR030963">
    <property type="entry name" value="DHQ_synth_fam"/>
</dbReference>
<comment type="pathway">
    <text evidence="6">Metabolic intermediate biosynthesis; chorismate biosynthesis; chorismate from D-erythrose 4-phosphate and phosphoenolpyruvate: step 2/7.</text>
</comment>
<evidence type="ECO:0000256" key="1">
    <source>
        <dbReference type="ARBA" id="ARBA00001393"/>
    </source>
</evidence>
<dbReference type="AlphaFoldDB" id="A0A9D1HR99"/>
<dbReference type="InterPro" id="IPR030960">
    <property type="entry name" value="DHQS/DOIS_N"/>
</dbReference>
<comment type="cofactor">
    <cofactor evidence="4">
        <name>Zn(2+)</name>
        <dbReference type="ChEBI" id="CHEBI:29105"/>
    </cofactor>
</comment>
<evidence type="ECO:0000313" key="23">
    <source>
        <dbReference type="Proteomes" id="UP000824088"/>
    </source>
</evidence>
<evidence type="ECO:0000256" key="19">
    <source>
        <dbReference type="NCBIfam" id="TIGR01357"/>
    </source>
</evidence>
<accession>A0A9D1HR99</accession>
<dbReference type="GO" id="GO:0009073">
    <property type="term" value="P:aromatic amino acid family biosynthetic process"/>
    <property type="evidence" value="ECO:0007669"/>
    <property type="project" value="UniProtKB-KW"/>
</dbReference>
<evidence type="ECO:0000256" key="14">
    <source>
        <dbReference type="ARBA" id="ARBA00022833"/>
    </source>
</evidence>
<comment type="cofactor">
    <cofactor evidence="3">
        <name>Co(2+)</name>
        <dbReference type="ChEBI" id="CHEBI:48828"/>
    </cofactor>
</comment>
<comment type="similarity">
    <text evidence="7">Belongs to the sugar phosphate cyclases superfamily. Dehydroquinate synthase family.</text>
</comment>
<evidence type="ECO:0000256" key="2">
    <source>
        <dbReference type="ARBA" id="ARBA00001911"/>
    </source>
</evidence>
<evidence type="ECO:0000256" key="18">
    <source>
        <dbReference type="ARBA" id="ARBA00023285"/>
    </source>
</evidence>
<dbReference type="EC" id="4.2.3.4" evidence="8 19"/>
<dbReference type="PANTHER" id="PTHR43622:SF7">
    <property type="entry name" value="3-DEHYDROQUINATE SYNTHASE, CHLOROPLASTIC"/>
    <property type="match status" value="1"/>
</dbReference>
<name>A0A9D1HR99_9FIRM</name>
<dbReference type="Gene3D" id="3.40.50.1970">
    <property type="match status" value="1"/>
</dbReference>
<dbReference type="Gene3D" id="1.20.1090.10">
    <property type="entry name" value="Dehydroquinate synthase-like - alpha domain"/>
    <property type="match status" value="1"/>
</dbReference>
<comment type="caution">
    <text evidence="22">The sequence shown here is derived from an EMBL/GenBank/DDBJ whole genome shotgun (WGS) entry which is preliminary data.</text>
</comment>
<dbReference type="CDD" id="cd08195">
    <property type="entry name" value="DHQS"/>
    <property type="match status" value="1"/>
</dbReference>
<evidence type="ECO:0000256" key="13">
    <source>
        <dbReference type="ARBA" id="ARBA00022741"/>
    </source>
</evidence>
<dbReference type="InterPro" id="IPR016037">
    <property type="entry name" value="DHQ_synth_AroB"/>
</dbReference>
<comment type="cofactor">
    <cofactor evidence="2">
        <name>NAD(+)</name>
        <dbReference type="ChEBI" id="CHEBI:57540"/>
    </cofactor>
</comment>
<evidence type="ECO:0000256" key="3">
    <source>
        <dbReference type="ARBA" id="ARBA00001941"/>
    </source>
</evidence>
<evidence type="ECO:0000256" key="4">
    <source>
        <dbReference type="ARBA" id="ARBA00001947"/>
    </source>
</evidence>
<evidence type="ECO:0000256" key="5">
    <source>
        <dbReference type="ARBA" id="ARBA00004496"/>
    </source>
</evidence>
<evidence type="ECO:0000256" key="10">
    <source>
        <dbReference type="ARBA" id="ARBA00022490"/>
    </source>
</evidence>
<dbReference type="SUPFAM" id="SSF56796">
    <property type="entry name" value="Dehydroquinate synthase-like"/>
    <property type="match status" value="1"/>
</dbReference>
<evidence type="ECO:0000259" key="21">
    <source>
        <dbReference type="Pfam" id="PF24621"/>
    </source>
</evidence>
<dbReference type="InterPro" id="IPR056179">
    <property type="entry name" value="DHQS_C"/>
</dbReference>
<dbReference type="Pfam" id="PF24621">
    <property type="entry name" value="DHQS_C"/>
    <property type="match status" value="1"/>
</dbReference>
<organism evidence="22 23">
    <name type="scientific">Candidatus Limadaptatus stercorigallinarum</name>
    <dbReference type="NCBI Taxonomy" id="2840845"/>
    <lineage>
        <taxon>Bacteria</taxon>
        <taxon>Bacillati</taxon>
        <taxon>Bacillota</taxon>
        <taxon>Clostridia</taxon>
        <taxon>Eubacteriales</taxon>
        <taxon>Candidatus Limadaptatus</taxon>
    </lineage>
</organism>
<dbReference type="FunFam" id="3.40.50.1970:FF:000007">
    <property type="entry name" value="Pentafunctional AROM polypeptide"/>
    <property type="match status" value="1"/>
</dbReference>
<feature type="domain" description="3-dehydroquinate synthase C-terminal" evidence="21">
    <location>
        <begin position="178"/>
        <end position="311"/>
    </location>
</feature>
<evidence type="ECO:0000256" key="15">
    <source>
        <dbReference type="ARBA" id="ARBA00023027"/>
    </source>
</evidence>
<keyword evidence="12" id="KW-0479">Metal-binding</keyword>
<dbReference type="Proteomes" id="UP000824088">
    <property type="component" value="Unassembled WGS sequence"/>
</dbReference>
<gene>
    <name evidence="22" type="primary">aroB</name>
    <name evidence="22" type="ORF">IAD51_02375</name>
</gene>
<dbReference type="GO" id="GO:0008652">
    <property type="term" value="P:amino acid biosynthetic process"/>
    <property type="evidence" value="ECO:0007669"/>
    <property type="project" value="UniProtKB-KW"/>
</dbReference>
<reference evidence="22" key="1">
    <citation type="submission" date="2020-10" db="EMBL/GenBank/DDBJ databases">
        <authorList>
            <person name="Gilroy R."/>
        </authorList>
    </citation>
    <scope>NUCLEOTIDE SEQUENCE</scope>
    <source>
        <strain evidence="22">1063</strain>
    </source>
</reference>
<keyword evidence="11" id="KW-0028">Amino-acid biosynthesis</keyword>
<dbReference type="NCBIfam" id="TIGR01357">
    <property type="entry name" value="aroB"/>
    <property type="match status" value="1"/>
</dbReference>
<evidence type="ECO:0000256" key="17">
    <source>
        <dbReference type="ARBA" id="ARBA00023239"/>
    </source>
</evidence>
<proteinExistence type="inferred from homology"/>
<reference evidence="22" key="2">
    <citation type="journal article" date="2021" name="PeerJ">
        <title>Extensive microbial diversity within the chicken gut microbiome revealed by metagenomics and culture.</title>
        <authorList>
            <person name="Gilroy R."/>
            <person name="Ravi A."/>
            <person name="Getino M."/>
            <person name="Pursley I."/>
            <person name="Horton D.L."/>
            <person name="Alikhan N.F."/>
            <person name="Baker D."/>
            <person name="Gharbi K."/>
            <person name="Hall N."/>
            <person name="Watson M."/>
            <person name="Adriaenssens E.M."/>
            <person name="Foster-Nyarko E."/>
            <person name="Jarju S."/>
            <person name="Secka A."/>
            <person name="Antonio M."/>
            <person name="Oren A."/>
            <person name="Chaudhuri R.R."/>
            <person name="La Ragione R."/>
            <person name="Hildebrand F."/>
            <person name="Pallen M.J."/>
        </authorList>
    </citation>
    <scope>NUCLEOTIDE SEQUENCE</scope>
    <source>
        <strain evidence="22">1063</strain>
    </source>
</reference>
<evidence type="ECO:0000313" key="22">
    <source>
        <dbReference type="EMBL" id="HIU21071.1"/>
    </source>
</evidence>
<sequence>MKITVSTSTGEYPVITGRGLLDRFASLAGVPREGTKAAVITDDNVAPLYLSRLLASLPKGTPCYVVPHGEQSKNWELAGKLLDWLASVDFCRDDTVIALGGGVVGDLAGFVAGVYMRGVPYVQMPTTLLAAIDSSVGGKTAVDLKAGKNLAGRIYPPRAVICDLDTLSSLPKSEWKCGLGEAVKYAVLEGGEIFDLMAQGIDGSNLERLVDLCVDCKRRVVEEDENENGTRRLLNLGHTVGHAIETESALGFPHGVCVAMGIRLIARASVGAGLLPKADYKKISALLQKYGFPECPYSVRSVLVHTAHDKKIAGGKLNAVVIRGIGKCEIMPMTLAQFEEFVS</sequence>
<evidence type="ECO:0000256" key="16">
    <source>
        <dbReference type="ARBA" id="ARBA00023141"/>
    </source>
</evidence>
<evidence type="ECO:0000256" key="6">
    <source>
        <dbReference type="ARBA" id="ARBA00004661"/>
    </source>
</evidence>
<dbReference type="GO" id="GO:0003856">
    <property type="term" value="F:3-dehydroquinate synthase activity"/>
    <property type="evidence" value="ECO:0007669"/>
    <property type="project" value="UniProtKB-UniRule"/>
</dbReference>
<dbReference type="GO" id="GO:0005737">
    <property type="term" value="C:cytoplasm"/>
    <property type="evidence" value="ECO:0007669"/>
    <property type="project" value="UniProtKB-SubCell"/>
</dbReference>
<protein>
    <recommendedName>
        <fullName evidence="9 19">3-dehydroquinate synthase</fullName>
        <ecNumber evidence="8 19">4.2.3.4</ecNumber>
    </recommendedName>
</protein>
<dbReference type="GO" id="GO:0000166">
    <property type="term" value="F:nucleotide binding"/>
    <property type="evidence" value="ECO:0007669"/>
    <property type="project" value="UniProtKB-KW"/>
</dbReference>
<comment type="catalytic activity">
    <reaction evidence="1">
        <text>7-phospho-2-dehydro-3-deoxy-D-arabino-heptonate = 3-dehydroquinate + phosphate</text>
        <dbReference type="Rhea" id="RHEA:21968"/>
        <dbReference type="ChEBI" id="CHEBI:32364"/>
        <dbReference type="ChEBI" id="CHEBI:43474"/>
        <dbReference type="ChEBI" id="CHEBI:58394"/>
        <dbReference type="EC" id="4.2.3.4"/>
    </reaction>
</comment>
<evidence type="ECO:0000256" key="12">
    <source>
        <dbReference type="ARBA" id="ARBA00022723"/>
    </source>
</evidence>
<feature type="domain" description="3-dehydroquinate synthase N-terminal" evidence="20">
    <location>
        <begin position="64"/>
        <end position="176"/>
    </location>
</feature>
<keyword evidence="17 22" id="KW-0456">Lyase</keyword>